<dbReference type="OrthoDB" id="9787072at2"/>
<evidence type="ECO:0000256" key="9">
    <source>
        <dbReference type="ARBA" id="ARBA00045724"/>
    </source>
</evidence>
<accession>A0A921NQ18</accession>
<evidence type="ECO:0000256" key="1">
    <source>
        <dbReference type="ARBA" id="ARBA00005189"/>
    </source>
</evidence>
<dbReference type="GO" id="GO:0006629">
    <property type="term" value="P:lipid metabolic process"/>
    <property type="evidence" value="ECO:0007669"/>
    <property type="project" value="UniProtKB-KW"/>
</dbReference>
<name>A0A921NQ18_9RHOB</name>
<dbReference type="Proteomes" id="UP000698242">
    <property type="component" value="Unassembled WGS sequence"/>
</dbReference>
<sequence>MSRIEPRFSLRLASCEDDLLRAQRLRYEVFVAELGGDGPMVDHSQRRETDAFDPFYDHLLLCDDARPEEERVIGAYRLLRSDSAAAVGGFYGAAEYDLAPLMRSGRKLLELGRSCLHPDYRGGSAMHHLWSGLADYVRRHEIEVLFGVASFHGTRIAALAQPLSFLHHRYLAPEEIRPVSRRFEPMDLVADDAIDRLAAIRGIPSLIKAYLRLGGHVGHGAYLDTAFNTTDVCLVLDTARMNPKLATLYGRGVV</sequence>
<evidence type="ECO:0000313" key="11">
    <source>
        <dbReference type="EMBL" id="KAF0675185.1"/>
    </source>
</evidence>
<evidence type="ECO:0000256" key="8">
    <source>
        <dbReference type="ARBA" id="ARBA00039866"/>
    </source>
</evidence>
<evidence type="ECO:0000313" key="12">
    <source>
        <dbReference type="Proteomes" id="UP000698242"/>
    </source>
</evidence>
<proteinExistence type="inferred from homology"/>
<evidence type="ECO:0000256" key="10">
    <source>
        <dbReference type="ARBA" id="ARBA00047785"/>
    </source>
</evidence>
<dbReference type="EC" id="2.3.2.30" evidence="7"/>
<keyword evidence="12" id="KW-1185">Reference proteome</keyword>
<evidence type="ECO:0000256" key="3">
    <source>
        <dbReference type="ARBA" id="ARBA00022679"/>
    </source>
</evidence>
<evidence type="ECO:0000256" key="7">
    <source>
        <dbReference type="ARBA" id="ARBA00039058"/>
    </source>
</evidence>
<protein>
    <recommendedName>
        <fullName evidence="8">L-ornithine N(alpha)-acyltransferase</fullName>
        <ecNumber evidence="7">2.3.2.30</ecNumber>
    </recommendedName>
</protein>
<dbReference type="Gene3D" id="3.40.630.30">
    <property type="match status" value="1"/>
</dbReference>
<comment type="similarity">
    <text evidence="6">Belongs to the acetyltransferase family. OlsB subfamily.</text>
</comment>
<comment type="pathway">
    <text evidence="1">Lipid metabolism.</text>
</comment>
<dbReference type="PANTHER" id="PTHR37323">
    <property type="entry name" value="GCN5-RELATED N-ACETYLTRANSFERASE"/>
    <property type="match status" value="1"/>
</dbReference>
<dbReference type="SUPFAM" id="SSF55729">
    <property type="entry name" value="Acyl-CoA N-acyltransferases (Nat)"/>
    <property type="match status" value="1"/>
</dbReference>
<dbReference type="InterPro" id="IPR016181">
    <property type="entry name" value="Acyl_CoA_acyltransferase"/>
</dbReference>
<evidence type="ECO:0000256" key="6">
    <source>
        <dbReference type="ARBA" id="ARBA00038095"/>
    </source>
</evidence>
<dbReference type="InterPro" id="IPR052351">
    <property type="entry name" value="Ornithine_N-alpha-AT"/>
</dbReference>
<evidence type="ECO:0000256" key="5">
    <source>
        <dbReference type="ARBA" id="ARBA00023315"/>
    </source>
</evidence>
<keyword evidence="2" id="KW-0444">Lipid biosynthesis</keyword>
<dbReference type="GO" id="GO:0043810">
    <property type="term" value="F:ornithine-acyl [acyl carrier protein] N-acyltransferase activity"/>
    <property type="evidence" value="ECO:0007669"/>
    <property type="project" value="UniProtKB-EC"/>
</dbReference>
<keyword evidence="3" id="KW-0808">Transferase</keyword>
<reference evidence="11" key="1">
    <citation type="submission" date="2013-03" db="EMBL/GenBank/DDBJ databases">
        <title>Genome Sequence of the Profundibacterium mesophilum strain KAUST100406-0324T from Red Sea, a novel genus in the family Rhodobacteraceae.</title>
        <authorList>
            <person name="Essack M."/>
            <person name="Alam I."/>
            <person name="Lafi F."/>
            <person name="Alawi W."/>
            <person name="Kamanu F."/>
            <person name="Al-Suwailem A."/>
            <person name="Lee O.O."/>
            <person name="Xu Y."/>
            <person name="Bajic V."/>
            <person name="Qian P.-Y."/>
            <person name="Archer J."/>
        </authorList>
    </citation>
    <scope>NUCLEOTIDE SEQUENCE</scope>
    <source>
        <strain evidence="11">KAUST100406-0324</strain>
    </source>
</reference>
<comment type="function">
    <text evidence="9">Catalyzes the first step in the biosynthesis of ornithine lipids, which are phosphorus-free membrane lipids. Catalyzes the 3-hydroxyacyl-acyl carrier protein-dependent acylation of ornithine to form lyso-ornithine lipid (LOL).</text>
</comment>
<evidence type="ECO:0000256" key="2">
    <source>
        <dbReference type="ARBA" id="ARBA00022516"/>
    </source>
</evidence>
<keyword evidence="5" id="KW-0012">Acyltransferase</keyword>
<comment type="catalytic activity">
    <reaction evidence="10">
        <text>a (3R)-hydroxyacyl-[ACP] + L-ornithine = a lyso-ornithine lipid + holo-[ACP] + H(+)</text>
        <dbReference type="Rhea" id="RHEA:20633"/>
        <dbReference type="Rhea" id="RHEA-COMP:9685"/>
        <dbReference type="Rhea" id="RHEA-COMP:9945"/>
        <dbReference type="ChEBI" id="CHEBI:15378"/>
        <dbReference type="ChEBI" id="CHEBI:46911"/>
        <dbReference type="ChEBI" id="CHEBI:64479"/>
        <dbReference type="ChEBI" id="CHEBI:78827"/>
        <dbReference type="ChEBI" id="CHEBI:138482"/>
        <dbReference type="EC" id="2.3.2.30"/>
    </reaction>
    <physiologicalReaction direction="left-to-right" evidence="10">
        <dbReference type="Rhea" id="RHEA:20634"/>
    </physiologicalReaction>
</comment>
<gene>
    <name evidence="11" type="ORF">PMES_02448</name>
</gene>
<dbReference type="PANTHER" id="PTHR37323:SF1">
    <property type="entry name" value="L-ORNITHINE N(ALPHA)-ACYLTRANSFERASE"/>
    <property type="match status" value="1"/>
</dbReference>
<dbReference type="EMBL" id="APKE01000028">
    <property type="protein sequence ID" value="KAF0675185.1"/>
    <property type="molecule type" value="Genomic_DNA"/>
</dbReference>
<comment type="caution">
    <text evidence="11">The sequence shown here is derived from an EMBL/GenBank/DDBJ whole genome shotgun (WGS) entry which is preliminary data.</text>
</comment>
<dbReference type="AlphaFoldDB" id="A0A921NQ18"/>
<keyword evidence="4" id="KW-0443">Lipid metabolism</keyword>
<organism evidence="11 12">
    <name type="scientific">Profundibacterium mesophilum KAUST100406-0324</name>
    <dbReference type="NCBI Taxonomy" id="1037889"/>
    <lineage>
        <taxon>Bacteria</taxon>
        <taxon>Pseudomonadati</taxon>
        <taxon>Pseudomonadota</taxon>
        <taxon>Alphaproteobacteria</taxon>
        <taxon>Rhodobacterales</taxon>
        <taxon>Roseobacteraceae</taxon>
        <taxon>Profundibacterium</taxon>
    </lineage>
</organism>
<evidence type="ECO:0000256" key="4">
    <source>
        <dbReference type="ARBA" id="ARBA00023098"/>
    </source>
</evidence>
<dbReference type="Pfam" id="PF13444">
    <property type="entry name" value="Acetyltransf_5"/>
    <property type="match status" value="1"/>
</dbReference>
<dbReference type="RefSeq" id="WP_159965984.1">
    <property type="nucleotide sequence ID" value="NZ_APKE01000028.1"/>
</dbReference>